<accession>A0A8J6QT86</accession>
<proteinExistence type="predicted"/>
<dbReference type="RefSeq" id="WP_191157384.1">
    <property type="nucleotide sequence ID" value="NZ_JACWUN010000017.1"/>
</dbReference>
<dbReference type="Proteomes" id="UP000632828">
    <property type="component" value="Unassembled WGS sequence"/>
</dbReference>
<keyword evidence="1" id="KW-0472">Membrane</keyword>
<name>A0A8J6QT86_9BACT</name>
<reference evidence="2" key="1">
    <citation type="submission" date="2020-09" db="EMBL/GenBank/DDBJ databases">
        <title>Pelobacter alkaliphilus sp. nov., a novel anaerobic arsenate-reducing bacterium from terrestrial mud volcano.</title>
        <authorList>
            <person name="Khomyakova M.A."/>
            <person name="Merkel A.Y."/>
            <person name="Slobodkin A.I."/>
        </authorList>
    </citation>
    <scope>NUCLEOTIDE SEQUENCE</scope>
    <source>
        <strain evidence="2">M08fum</strain>
    </source>
</reference>
<sequence>MFISNDGYKSSVASLEFSSFQVIVMLTSALQKKWILQWMVLIYLFLSFGTANAAFWCHTDEDSSHLKVNPIGKCLVNCSADSELPQQGSKIPQSANLSFSLGDDCLDSLVFTSALPTSKLSTLLIKNSAASLDTTYLSHAPGLNLGGTHLARRTPPGHLPEHQTLQVLRTVVLLR</sequence>
<evidence type="ECO:0000313" key="3">
    <source>
        <dbReference type="Proteomes" id="UP000632828"/>
    </source>
</evidence>
<evidence type="ECO:0000256" key="1">
    <source>
        <dbReference type="SAM" id="Phobius"/>
    </source>
</evidence>
<organism evidence="2 3">
    <name type="scientific">Pelovirga terrestris</name>
    <dbReference type="NCBI Taxonomy" id="2771352"/>
    <lineage>
        <taxon>Bacteria</taxon>
        <taxon>Pseudomonadati</taxon>
        <taxon>Thermodesulfobacteriota</taxon>
        <taxon>Desulfuromonadia</taxon>
        <taxon>Geobacterales</taxon>
        <taxon>Geobacteraceae</taxon>
        <taxon>Pelovirga</taxon>
    </lineage>
</organism>
<gene>
    <name evidence="2" type="ORF">ICT70_13135</name>
</gene>
<evidence type="ECO:0000313" key="2">
    <source>
        <dbReference type="EMBL" id="MBD1401605.1"/>
    </source>
</evidence>
<feature type="transmembrane region" description="Helical" evidence="1">
    <location>
        <begin position="36"/>
        <end position="57"/>
    </location>
</feature>
<protein>
    <submittedName>
        <fullName evidence="2">Uncharacterized protein</fullName>
    </submittedName>
</protein>
<keyword evidence="1" id="KW-1133">Transmembrane helix</keyword>
<keyword evidence="1" id="KW-0812">Transmembrane</keyword>
<dbReference type="EMBL" id="JACWUN010000017">
    <property type="protein sequence ID" value="MBD1401605.1"/>
    <property type="molecule type" value="Genomic_DNA"/>
</dbReference>
<keyword evidence="3" id="KW-1185">Reference proteome</keyword>
<comment type="caution">
    <text evidence="2">The sequence shown here is derived from an EMBL/GenBank/DDBJ whole genome shotgun (WGS) entry which is preliminary data.</text>
</comment>
<dbReference type="AlphaFoldDB" id="A0A8J6QT86"/>